<evidence type="ECO:0000256" key="2">
    <source>
        <dbReference type="ARBA" id="ARBA00004496"/>
    </source>
</evidence>
<comment type="subcellular location">
    <subcellularLocation>
        <location evidence="2">Cytoplasm</location>
    </subcellularLocation>
    <subcellularLocation>
        <location evidence="1">Nucleus</location>
    </subcellularLocation>
</comment>
<dbReference type="Pfam" id="PF10497">
    <property type="entry name" value="zf-4CXXC_R1"/>
    <property type="match status" value="1"/>
</dbReference>
<keyword evidence="12" id="KW-1185">Reference proteome</keyword>
<evidence type="ECO:0000259" key="10">
    <source>
        <dbReference type="Pfam" id="PF10497"/>
    </source>
</evidence>
<keyword evidence="8" id="KW-0804">Transcription</keyword>
<keyword evidence="7" id="KW-0805">Transcription regulation</keyword>
<name>A0A4X2L059_VOMUR</name>
<evidence type="ECO:0000256" key="9">
    <source>
        <dbReference type="ARBA" id="ARBA00023242"/>
    </source>
</evidence>
<protein>
    <recommendedName>
        <fullName evidence="10">Zinc-finger domain-containing protein</fullName>
    </recommendedName>
</protein>
<evidence type="ECO:0000313" key="11">
    <source>
        <dbReference type="Ensembl" id="ENSVURP00010015616.1"/>
    </source>
</evidence>
<evidence type="ECO:0000256" key="1">
    <source>
        <dbReference type="ARBA" id="ARBA00004123"/>
    </source>
</evidence>
<evidence type="ECO:0000256" key="8">
    <source>
        <dbReference type="ARBA" id="ARBA00023163"/>
    </source>
</evidence>
<dbReference type="InterPro" id="IPR040221">
    <property type="entry name" value="CDCA7/CDA7L"/>
</dbReference>
<dbReference type="Proteomes" id="UP000314987">
    <property type="component" value="Unassembled WGS sequence"/>
</dbReference>
<evidence type="ECO:0000256" key="7">
    <source>
        <dbReference type="ARBA" id="ARBA00023015"/>
    </source>
</evidence>
<dbReference type="GO" id="GO:0006355">
    <property type="term" value="P:regulation of DNA-templated transcription"/>
    <property type="evidence" value="ECO:0007669"/>
    <property type="project" value="InterPro"/>
</dbReference>
<dbReference type="GO" id="GO:0005634">
    <property type="term" value="C:nucleus"/>
    <property type="evidence" value="ECO:0007669"/>
    <property type="project" value="UniProtKB-SubCell"/>
</dbReference>
<dbReference type="PANTHER" id="PTHR31169">
    <property type="entry name" value="OS05G0300700 PROTEIN"/>
    <property type="match status" value="1"/>
</dbReference>
<evidence type="ECO:0000256" key="6">
    <source>
        <dbReference type="ARBA" id="ARBA00022843"/>
    </source>
</evidence>
<sequence>PLHEFKSSLRPFLAVWPWASPLIQFASVSSPAKGVRQGNIFNSFLILLDVARSLLEGLPDLYLEDEIDLEDKYMLVRQRKGINGYVDDDARSHHSGTMILPHIVCPLEEITEEELENFYNSSRDKIHNSSLGSTCHQCSQKIIDTKTNFRNPEHFGVWGQFCGLCPQNRYGKEVRMALLDPYWHCPPCRGICYCSLSGSKMDNVQLVCWCVVGGGRKKKSKKCTAENKIKPIRK</sequence>
<proteinExistence type="predicted"/>
<reference evidence="12" key="1">
    <citation type="submission" date="2018-12" db="EMBL/GenBank/DDBJ databases">
        <authorList>
            <person name="Yazar S."/>
        </authorList>
    </citation>
    <scope>NUCLEOTIDE SEQUENCE [LARGE SCALE GENOMIC DNA]</scope>
</reference>
<dbReference type="GeneTree" id="ENSGT00940000155436"/>
<dbReference type="STRING" id="29139.ENSVURP00010015616"/>
<keyword evidence="3" id="KW-0963">Cytoplasm</keyword>
<dbReference type="PANTHER" id="PTHR31169:SF2">
    <property type="entry name" value="CELL DIVISION CYCLE-ASSOCIATED PROTEIN 7"/>
    <property type="match status" value="1"/>
</dbReference>
<dbReference type="AlphaFoldDB" id="A0A4X2L059"/>
<accession>A0A4X2L059</accession>
<keyword evidence="4" id="KW-1017">Isopeptide bond</keyword>
<evidence type="ECO:0000256" key="4">
    <source>
        <dbReference type="ARBA" id="ARBA00022499"/>
    </source>
</evidence>
<reference evidence="11" key="2">
    <citation type="submission" date="2025-08" db="UniProtKB">
        <authorList>
            <consortium name="Ensembl"/>
        </authorList>
    </citation>
    <scope>IDENTIFICATION</scope>
</reference>
<keyword evidence="5" id="KW-0597">Phosphoprotein</keyword>
<evidence type="ECO:0000256" key="3">
    <source>
        <dbReference type="ARBA" id="ARBA00022490"/>
    </source>
</evidence>
<dbReference type="Ensembl" id="ENSVURT00010017748.1">
    <property type="protein sequence ID" value="ENSVURP00010015616.1"/>
    <property type="gene ID" value="ENSVURG00010011959.1"/>
</dbReference>
<reference evidence="11" key="3">
    <citation type="submission" date="2025-09" db="UniProtKB">
        <authorList>
            <consortium name="Ensembl"/>
        </authorList>
    </citation>
    <scope>IDENTIFICATION</scope>
</reference>
<keyword evidence="6" id="KW-0832">Ubl conjugation</keyword>
<evidence type="ECO:0000313" key="12">
    <source>
        <dbReference type="Proteomes" id="UP000314987"/>
    </source>
</evidence>
<evidence type="ECO:0000256" key="5">
    <source>
        <dbReference type="ARBA" id="ARBA00022553"/>
    </source>
</evidence>
<keyword evidence="9" id="KW-0539">Nucleus</keyword>
<organism evidence="11 12">
    <name type="scientific">Vombatus ursinus</name>
    <name type="common">Common wombat</name>
    <dbReference type="NCBI Taxonomy" id="29139"/>
    <lineage>
        <taxon>Eukaryota</taxon>
        <taxon>Metazoa</taxon>
        <taxon>Chordata</taxon>
        <taxon>Craniata</taxon>
        <taxon>Vertebrata</taxon>
        <taxon>Euteleostomi</taxon>
        <taxon>Mammalia</taxon>
        <taxon>Metatheria</taxon>
        <taxon>Diprotodontia</taxon>
        <taxon>Vombatidae</taxon>
        <taxon>Vombatus</taxon>
    </lineage>
</organism>
<feature type="domain" description="Zinc-finger" evidence="10">
    <location>
        <begin position="129"/>
        <end position="200"/>
    </location>
</feature>
<dbReference type="GO" id="GO:0005737">
    <property type="term" value="C:cytoplasm"/>
    <property type="evidence" value="ECO:0007669"/>
    <property type="project" value="UniProtKB-SubCell"/>
</dbReference>
<dbReference type="InterPro" id="IPR018866">
    <property type="entry name" value="Znf-4CXXC_R1"/>
</dbReference>